<feature type="transmembrane region" description="Helical" evidence="2">
    <location>
        <begin position="12"/>
        <end position="36"/>
    </location>
</feature>
<feature type="transmembrane region" description="Helical" evidence="2">
    <location>
        <begin position="105"/>
        <end position="124"/>
    </location>
</feature>
<keyword evidence="5" id="KW-1185">Reference proteome</keyword>
<proteinExistence type="inferred from homology"/>
<dbReference type="InterPro" id="IPR036291">
    <property type="entry name" value="NAD(P)-bd_dom_sf"/>
</dbReference>
<name>A0A1L8WPP0_9ENTE</name>
<feature type="transmembrane region" description="Helical" evidence="2">
    <location>
        <begin position="42"/>
        <end position="64"/>
    </location>
</feature>
<gene>
    <name evidence="4" type="ORF">RV14_GL001991</name>
</gene>
<dbReference type="Pfam" id="PF02719">
    <property type="entry name" value="Polysacc_synt_2"/>
    <property type="match status" value="1"/>
</dbReference>
<dbReference type="InterPro" id="IPR003869">
    <property type="entry name" value="Polysac_CapD-like"/>
</dbReference>
<organism evidence="4 5">
    <name type="scientific">Enterococcus ratti</name>
    <dbReference type="NCBI Taxonomy" id="150033"/>
    <lineage>
        <taxon>Bacteria</taxon>
        <taxon>Bacillati</taxon>
        <taxon>Bacillota</taxon>
        <taxon>Bacilli</taxon>
        <taxon>Lactobacillales</taxon>
        <taxon>Enterococcaceae</taxon>
        <taxon>Enterococcus</taxon>
    </lineage>
</organism>
<evidence type="ECO:0000256" key="2">
    <source>
        <dbReference type="SAM" id="Phobius"/>
    </source>
</evidence>
<keyword evidence="2" id="KW-0812">Transmembrane</keyword>
<dbReference type="EMBL" id="JXLB01000006">
    <property type="protein sequence ID" value="OJG82988.1"/>
    <property type="molecule type" value="Genomic_DNA"/>
</dbReference>
<dbReference type="InterPro" id="IPR051203">
    <property type="entry name" value="Polysaccharide_Synthase-Rel"/>
</dbReference>
<dbReference type="SUPFAM" id="SSF51735">
    <property type="entry name" value="NAD(P)-binding Rossmann-fold domains"/>
    <property type="match status" value="2"/>
</dbReference>
<dbReference type="Proteomes" id="UP000182152">
    <property type="component" value="Unassembled WGS sequence"/>
</dbReference>
<reference evidence="4 5" key="1">
    <citation type="submission" date="2014-12" db="EMBL/GenBank/DDBJ databases">
        <title>Draft genome sequences of 29 type strains of Enterococci.</title>
        <authorList>
            <person name="Zhong Z."/>
            <person name="Sun Z."/>
            <person name="Liu W."/>
            <person name="Zhang W."/>
            <person name="Zhang H."/>
        </authorList>
    </citation>
    <scope>NUCLEOTIDE SEQUENCE [LARGE SCALE GENOMIC DNA]</scope>
    <source>
        <strain evidence="4 5">DSM 15687</strain>
    </source>
</reference>
<sequence>MLRLTRKRKIGVLIIIDSLLLIFANMATIDFFKPFIHIERDFIFASSGELSGFYLFYGSLFKVFTRINRYTNLKEIEAIFVSLSLSVSTSLLVLFFIHFPYPLRLFAITYIFSLLLIIGSRLVWREFIEKQHVKTGSVKYVKKAIIVGAGEGGKILYNILFRSTTANDTHVVGFVDDDPDKQNTYLSGKKIIGTTNDLPNLIKKHKVQIITIAIPSLPKKKLSTIFQLVKSTHVKVTTMPSIEELASGKVSISKLKNIDVVDLLERDEVELEIESIKGQLTGKVILVTGAGGSIGSEICRQILPFAPDTLLLLGHGENSIYLIDRKLRLSEQKNQTKIVPIIADIQDHNKMIEIMKEFQPDIVYHAAAHKHVPLMELNPKEAVKNNIFGTKNVAEAAKKAKVKNFVMISTDKANNPPNVMGATK</sequence>
<comment type="similarity">
    <text evidence="1">Belongs to the polysaccharide synthase family.</text>
</comment>
<dbReference type="Gene3D" id="3.40.50.720">
    <property type="entry name" value="NAD(P)-binding Rossmann-like Domain"/>
    <property type="match status" value="2"/>
</dbReference>
<evidence type="ECO:0000259" key="3">
    <source>
        <dbReference type="Pfam" id="PF02719"/>
    </source>
</evidence>
<keyword evidence="2" id="KW-0472">Membrane</keyword>
<dbReference type="PANTHER" id="PTHR43318:SF1">
    <property type="entry name" value="POLYSACCHARIDE BIOSYNTHESIS PROTEIN EPSC-RELATED"/>
    <property type="match status" value="1"/>
</dbReference>
<dbReference type="Pfam" id="PF13727">
    <property type="entry name" value="CoA_binding_3"/>
    <property type="match status" value="1"/>
</dbReference>
<comment type="caution">
    <text evidence="4">The sequence shown here is derived from an EMBL/GenBank/DDBJ whole genome shotgun (WGS) entry which is preliminary data.</text>
</comment>
<accession>A0A1L8WPP0</accession>
<evidence type="ECO:0000256" key="1">
    <source>
        <dbReference type="ARBA" id="ARBA00007430"/>
    </source>
</evidence>
<dbReference type="AlphaFoldDB" id="A0A1L8WPP0"/>
<keyword evidence="2" id="KW-1133">Transmembrane helix</keyword>
<feature type="transmembrane region" description="Helical" evidence="2">
    <location>
        <begin position="76"/>
        <end position="99"/>
    </location>
</feature>
<protein>
    <recommendedName>
        <fullName evidence="3">Polysaccharide biosynthesis protein CapD-like domain-containing protein</fullName>
    </recommendedName>
</protein>
<dbReference type="STRING" id="150033.RV14_GL001991"/>
<evidence type="ECO:0000313" key="5">
    <source>
        <dbReference type="Proteomes" id="UP000182152"/>
    </source>
</evidence>
<dbReference type="PANTHER" id="PTHR43318">
    <property type="entry name" value="UDP-N-ACETYLGLUCOSAMINE 4,6-DEHYDRATASE"/>
    <property type="match status" value="1"/>
</dbReference>
<evidence type="ECO:0000313" key="4">
    <source>
        <dbReference type="EMBL" id="OJG82988.1"/>
    </source>
</evidence>
<feature type="domain" description="Polysaccharide biosynthesis protein CapD-like" evidence="3">
    <location>
        <begin position="285"/>
        <end position="424"/>
    </location>
</feature>